<accession>A0A6B0TTM6</accession>
<name>A0A6B0TTM6_IXORI</name>
<organism evidence="2">
    <name type="scientific">Ixodes ricinus</name>
    <name type="common">Common tick</name>
    <name type="synonym">Acarus ricinus</name>
    <dbReference type="NCBI Taxonomy" id="34613"/>
    <lineage>
        <taxon>Eukaryota</taxon>
        <taxon>Metazoa</taxon>
        <taxon>Ecdysozoa</taxon>
        <taxon>Arthropoda</taxon>
        <taxon>Chelicerata</taxon>
        <taxon>Arachnida</taxon>
        <taxon>Acari</taxon>
        <taxon>Parasitiformes</taxon>
        <taxon>Ixodida</taxon>
        <taxon>Ixodoidea</taxon>
        <taxon>Ixodidae</taxon>
        <taxon>Ixodinae</taxon>
        <taxon>Ixodes</taxon>
    </lineage>
</organism>
<dbReference type="EMBL" id="GIFC01000465">
    <property type="protein sequence ID" value="MXU82548.1"/>
    <property type="molecule type" value="Transcribed_RNA"/>
</dbReference>
<proteinExistence type="predicted"/>
<protein>
    <submittedName>
        <fullName evidence="2">Putative secreted protein</fullName>
    </submittedName>
</protein>
<sequence>MFFFLPLVTILLGANCFVLSCRGWRSFHSVRMLSKLVVRARGFVRHLRTRARVNEMQEEAATFSCSRVQ</sequence>
<evidence type="ECO:0000313" key="2">
    <source>
        <dbReference type="EMBL" id="MXU82548.1"/>
    </source>
</evidence>
<reference evidence="2" key="1">
    <citation type="submission" date="2019-12" db="EMBL/GenBank/DDBJ databases">
        <title>An insight into the sialome of adult female Ixodes ricinus ticks feeding for 6 days.</title>
        <authorList>
            <person name="Perner J."/>
            <person name="Ribeiro J.M.C."/>
        </authorList>
    </citation>
    <scope>NUCLEOTIDE SEQUENCE</scope>
    <source>
        <strain evidence="2">Semi-engorged</strain>
        <tissue evidence="2">Salivary glands</tissue>
    </source>
</reference>
<feature type="signal peptide" evidence="1">
    <location>
        <begin position="1"/>
        <end position="23"/>
    </location>
</feature>
<keyword evidence="1" id="KW-0732">Signal</keyword>
<evidence type="ECO:0000256" key="1">
    <source>
        <dbReference type="SAM" id="SignalP"/>
    </source>
</evidence>
<dbReference type="AlphaFoldDB" id="A0A6B0TTM6"/>
<feature type="chain" id="PRO_5025593526" evidence="1">
    <location>
        <begin position="24"/>
        <end position="69"/>
    </location>
</feature>